<dbReference type="PANTHER" id="PTHR44858">
    <property type="entry name" value="TETRATRICOPEPTIDE REPEAT PROTEIN 6"/>
    <property type="match status" value="1"/>
</dbReference>
<feature type="repeat" description="TPR" evidence="9">
    <location>
        <begin position="655"/>
        <end position="688"/>
    </location>
</feature>
<evidence type="ECO:0000256" key="10">
    <source>
        <dbReference type="SAM" id="Phobius"/>
    </source>
</evidence>
<dbReference type="Proteomes" id="UP000654482">
    <property type="component" value="Unassembled WGS sequence"/>
</dbReference>
<dbReference type="PROSITE" id="PS50005">
    <property type="entry name" value="TPR"/>
    <property type="match status" value="3"/>
</dbReference>
<keyword evidence="6 9" id="KW-0802">TPR repeat</keyword>
<organism evidence="12 13">
    <name type="scientific">Lusitaniella coriacea LEGE 07157</name>
    <dbReference type="NCBI Taxonomy" id="945747"/>
    <lineage>
        <taxon>Bacteria</taxon>
        <taxon>Bacillati</taxon>
        <taxon>Cyanobacteriota</taxon>
        <taxon>Cyanophyceae</taxon>
        <taxon>Spirulinales</taxon>
        <taxon>Lusitaniellaceae</taxon>
        <taxon>Lusitaniella</taxon>
    </lineage>
</organism>
<accession>A0A8J7B3X8</accession>
<dbReference type="SMART" id="SM00028">
    <property type="entry name" value="TPR"/>
    <property type="match status" value="4"/>
</dbReference>
<dbReference type="RefSeq" id="WP_194028510.1">
    <property type="nucleotide sequence ID" value="NZ_JADEWZ010000006.1"/>
</dbReference>
<dbReference type="InterPro" id="IPR008915">
    <property type="entry name" value="Peptidase_M50"/>
</dbReference>
<feature type="transmembrane region" description="Helical" evidence="10">
    <location>
        <begin position="521"/>
        <end position="551"/>
    </location>
</feature>
<feature type="domain" description="Peptidase M50" evidence="11">
    <location>
        <begin position="301"/>
        <end position="374"/>
    </location>
</feature>
<dbReference type="Pfam" id="PF13432">
    <property type="entry name" value="TPR_16"/>
    <property type="match status" value="1"/>
</dbReference>
<proteinExistence type="inferred from homology"/>
<comment type="cofactor">
    <cofactor evidence="1">
        <name>Zn(2+)</name>
        <dbReference type="ChEBI" id="CHEBI:29105"/>
    </cofactor>
</comment>
<gene>
    <name evidence="12" type="ORF">IQ249_05885</name>
</gene>
<dbReference type="InterPro" id="IPR019734">
    <property type="entry name" value="TPR_rpt"/>
</dbReference>
<dbReference type="InterPro" id="IPR050498">
    <property type="entry name" value="Ycf3"/>
</dbReference>
<keyword evidence="7 10" id="KW-1133">Transmembrane helix</keyword>
<evidence type="ECO:0000256" key="7">
    <source>
        <dbReference type="ARBA" id="ARBA00022989"/>
    </source>
</evidence>
<reference evidence="12" key="1">
    <citation type="submission" date="2020-10" db="EMBL/GenBank/DDBJ databases">
        <authorList>
            <person name="Castelo-Branco R."/>
            <person name="Eusebio N."/>
            <person name="Adriana R."/>
            <person name="Vieira A."/>
            <person name="Brugerolle De Fraissinette N."/>
            <person name="Rezende De Castro R."/>
            <person name="Schneider M.P."/>
            <person name="Vasconcelos V."/>
            <person name="Leao P.N."/>
        </authorList>
    </citation>
    <scope>NUCLEOTIDE SEQUENCE</scope>
    <source>
        <strain evidence="12">LEGE 07157</strain>
    </source>
</reference>
<dbReference type="CDD" id="cd06160">
    <property type="entry name" value="S2P-M50_like_2"/>
    <property type="match status" value="1"/>
</dbReference>
<evidence type="ECO:0000256" key="2">
    <source>
        <dbReference type="ARBA" id="ARBA00004141"/>
    </source>
</evidence>
<evidence type="ECO:0000313" key="13">
    <source>
        <dbReference type="Proteomes" id="UP000654482"/>
    </source>
</evidence>
<sequence>MQYLLYPLAIWAIAIAFTYLVTFLQLRKTRLQHETYELQKPGSTPTYLKRLFQIPIRELAELGFKPYGYLKTRPMLKLYPPINQEVLLYNKAHKTYAIVTINRPVEPANLFGVDFYTFFRDRELLITINGKAHGIIDRIDRAIVQDVYADCLSLQWQAHQDKLQSLDVEKTPCGIAPSVFVKELQANLKTYFDRLQAEKFVSPIQDTGLFRINFFPVLKLTRKLLKGNPKVAQMLKQRRQRAKADPSLKVEIPVELEVEGFQRMEQLQRGLVGRKFRMLVLLLSVGLFAASFTALFKSYHLAIFMGVLTLHEGGHLLAMKAFGYQDTSVFFVPFFGALATARQKEDATLSQKVVISLAGPLPGLILGIACAIASHNNTYPDWVREVSWMLISLNLFNLLPIYPLDGGKVADLLLFSKIPYLGVIFKGFGVAFLALLGLLQPILLLFALLIAWTIPNSFRSAQANASVQKKLQTASFENRETLLQAIFQHLKELGYGDLPFNTRFALAKDIMQRKQEFRSSLFARAMLVLLYAGSLLGGVAGTVTAIAPTWYRSIPVAFESPQKRRERFLQQTIDRATTTLNLNPKDIEAYQLRARAREGLDDEDGAIADYTQMLRLDPENAETYYSRARLRIARGDKEGAIADFNAIIQLNPKDPYVYVERGYMRQDEGNYQDAIADANIALKLNPQYPEAYELRGEARRNMGDETGAIADEQKAEQLYATLGEESY</sequence>
<keyword evidence="13" id="KW-1185">Reference proteome</keyword>
<comment type="subcellular location">
    <subcellularLocation>
        <location evidence="2">Membrane</location>
        <topology evidence="2">Multi-pass membrane protein</topology>
    </subcellularLocation>
</comment>
<feature type="transmembrane region" description="Helical" evidence="10">
    <location>
        <begin position="353"/>
        <end position="374"/>
    </location>
</feature>
<feature type="transmembrane region" description="Helical" evidence="10">
    <location>
        <begin position="279"/>
        <end position="302"/>
    </location>
</feature>
<dbReference type="Gene3D" id="1.25.40.10">
    <property type="entry name" value="Tetratricopeptide repeat domain"/>
    <property type="match status" value="2"/>
</dbReference>
<dbReference type="GO" id="GO:0046813">
    <property type="term" value="P:receptor-mediated virion attachment to host cell"/>
    <property type="evidence" value="ECO:0007669"/>
    <property type="project" value="TreeGrafter"/>
</dbReference>
<name>A0A8J7B3X8_9CYAN</name>
<keyword evidence="5" id="KW-0677">Repeat</keyword>
<feature type="transmembrane region" description="Helical" evidence="10">
    <location>
        <begin position="322"/>
        <end position="341"/>
    </location>
</feature>
<dbReference type="PANTHER" id="PTHR44858:SF1">
    <property type="entry name" value="UDP-N-ACETYLGLUCOSAMINE--PEPTIDE N-ACETYLGLUCOSAMINYLTRANSFERASE SPINDLY-RELATED"/>
    <property type="match status" value="1"/>
</dbReference>
<dbReference type="Pfam" id="PF02163">
    <property type="entry name" value="Peptidase_M50"/>
    <property type="match status" value="1"/>
</dbReference>
<evidence type="ECO:0000256" key="4">
    <source>
        <dbReference type="ARBA" id="ARBA00022692"/>
    </source>
</evidence>
<protein>
    <submittedName>
        <fullName evidence="12">Tetratricopeptide repeat protein</fullName>
    </submittedName>
</protein>
<comment type="similarity">
    <text evidence="3">Belongs to the peptidase M50B family.</text>
</comment>
<evidence type="ECO:0000256" key="9">
    <source>
        <dbReference type="PROSITE-ProRule" id="PRU00339"/>
    </source>
</evidence>
<dbReference type="SUPFAM" id="SSF48452">
    <property type="entry name" value="TPR-like"/>
    <property type="match status" value="1"/>
</dbReference>
<feature type="transmembrane region" description="Helical" evidence="10">
    <location>
        <begin position="431"/>
        <end position="452"/>
    </location>
</feature>
<dbReference type="EMBL" id="JADEWZ010000006">
    <property type="protein sequence ID" value="MBE9115427.1"/>
    <property type="molecule type" value="Genomic_DNA"/>
</dbReference>
<evidence type="ECO:0000256" key="6">
    <source>
        <dbReference type="ARBA" id="ARBA00022803"/>
    </source>
</evidence>
<dbReference type="AlphaFoldDB" id="A0A8J7B3X8"/>
<keyword evidence="8 10" id="KW-0472">Membrane</keyword>
<dbReference type="GO" id="GO:0006508">
    <property type="term" value="P:proteolysis"/>
    <property type="evidence" value="ECO:0007669"/>
    <property type="project" value="InterPro"/>
</dbReference>
<dbReference type="GO" id="GO:0009279">
    <property type="term" value="C:cell outer membrane"/>
    <property type="evidence" value="ECO:0007669"/>
    <property type="project" value="TreeGrafter"/>
</dbReference>
<dbReference type="Pfam" id="PF14559">
    <property type="entry name" value="TPR_19"/>
    <property type="match status" value="1"/>
</dbReference>
<keyword evidence="4 10" id="KW-0812">Transmembrane</keyword>
<evidence type="ECO:0000256" key="8">
    <source>
        <dbReference type="ARBA" id="ARBA00023136"/>
    </source>
</evidence>
<evidence type="ECO:0000313" key="12">
    <source>
        <dbReference type="EMBL" id="MBE9115427.1"/>
    </source>
</evidence>
<evidence type="ECO:0000256" key="1">
    <source>
        <dbReference type="ARBA" id="ARBA00001947"/>
    </source>
</evidence>
<dbReference type="InterPro" id="IPR011990">
    <property type="entry name" value="TPR-like_helical_dom_sf"/>
</dbReference>
<feature type="transmembrane region" description="Helical" evidence="10">
    <location>
        <begin position="6"/>
        <end position="26"/>
    </location>
</feature>
<feature type="repeat" description="TPR" evidence="9">
    <location>
        <begin position="587"/>
        <end position="620"/>
    </location>
</feature>
<evidence type="ECO:0000259" key="11">
    <source>
        <dbReference type="Pfam" id="PF02163"/>
    </source>
</evidence>
<comment type="caution">
    <text evidence="12">The sequence shown here is derived from an EMBL/GenBank/DDBJ whole genome shotgun (WGS) entry which is preliminary data.</text>
</comment>
<feature type="repeat" description="TPR" evidence="9">
    <location>
        <begin position="621"/>
        <end position="654"/>
    </location>
</feature>
<evidence type="ECO:0000256" key="5">
    <source>
        <dbReference type="ARBA" id="ARBA00022737"/>
    </source>
</evidence>
<evidence type="ECO:0000256" key="3">
    <source>
        <dbReference type="ARBA" id="ARBA00007931"/>
    </source>
</evidence>